<name>T1GHS8_MEGSC</name>
<evidence type="ECO:0000256" key="9">
    <source>
        <dbReference type="ARBA" id="ARBA00030930"/>
    </source>
</evidence>
<evidence type="ECO:0000256" key="7">
    <source>
        <dbReference type="ARBA" id="ARBA00023625"/>
    </source>
</evidence>
<comment type="catalytic activity">
    <reaction evidence="13">
        <text>S-benzyl-L-cysteinylglycine + H2O = S-benzyl-L-cysteine + glycine</text>
        <dbReference type="Rhea" id="RHEA:62568"/>
        <dbReference type="ChEBI" id="CHEBI:15377"/>
        <dbReference type="ChEBI" id="CHEBI:57305"/>
        <dbReference type="ChEBI" id="CHEBI:145802"/>
        <dbReference type="ChEBI" id="CHEBI:145803"/>
    </reaction>
    <physiologicalReaction direction="left-to-right" evidence="13">
        <dbReference type="Rhea" id="RHEA:62569"/>
    </physiologicalReaction>
</comment>
<evidence type="ECO:0000259" key="16">
    <source>
        <dbReference type="Pfam" id="PF02789"/>
    </source>
</evidence>
<dbReference type="Pfam" id="PF02789">
    <property type="entry name" value="Peptidase_M17_N"/>
    <property type="match status" value="1"/>
</dbReference>
<dbReference type="PRINTS" id="PR00481">
    <property type="entry name" value="LAMNOPPTDASE"/>
</dbReference>
<dbReference type="GO" id="GO:0005737">
    <property type="term" value="C:cytoplasm"/>
    <property type="evidence" value="ECO:0007669"/>
    <property type="project" value="InterPro"/>
</dbReference>
<dbReference type="Gene3D" id="3.40.630.10">
    <property type="entry name" value="Zn peptidases"/>
    <property type="match status" value="1"/>
</dbReference>
<accession>T1GHS8</accession>
<evidence type="ECO:0000256" key="14">
    <source>
        <dbReference type="ARBA" id="ARBA00049107"/>
    </source>
</evidence>
<comment type="similarity">
    <text evidence="1">Belongs to the peptidase M17 family.</text>
</comment>
<keyword evidence="5" id="KW-0378">Hydrolase</keyword>
<dbReference type="OMA" id="SQMINQM"/>
<comment type="function">
    <text evidence="12">Cytosolic metallopeptidase that catalyzes the removal of unsubstituted N-terminal hydrophobic amino acids from various peptides. The presence of Zn(2+) ions is essential for the peptidase activity, and the association with other cofactors can modulate the substrate spectificity of the enzyme. For instance, in the presence of Mn(2+), it displays a specific Cys-Gly hydrolyzing activity of Cys-Gly-S-conjugates. Involved in the metabolism of glutathione and in the degradation of glutathione S-conjugates, which may play a role in the control of the cell redox status.</text>
</comment>
<comment type="catalytic activity">
    <reaction evidence="6">
        <text>an S-substituted L-cysteinylglycine + H2O = an S-substituted L-cysteine + glycine</text>
        <dbReference type="Rhea" id="RHEA:60444"/>
        <dbReference type="ChEBI" id="CHEBI:15377"/>
        <dbReference type="ChEBI" id="CHEBI:57305"/>
        <dbReference type="ChEBI" id="CHEBI:58717"/>
        <dbReference type="ChEBI" id="CHEBI:143103"/>
        <dbReference type="EC" id="3.4.13.23"/>
    </reaction>
    <physiologicalReaction direction="left-to-right" evidence="6">
        <dbReference type="Rhea" id="RHEA:60445"/>
    </physiologicalReaction>
</comment>
<reference evidence="18" key="1">
    <citation type="submission" date="2013-02" db="EMBL/GenBank/DDBJ databases">
        <authorList>
            <person name="Hughes D."/>
        </authorList>
    </citation>
    <scope>NUCLEOTIDE SEQUENCE</scope>
    <source>
        <strain>Durham</strain>
        <strain evidence="18">NC isolate 2 -- Noor lab</strain>
    </source>
</reference>
<evidence type="ECO:0000256" key="3">
    <source>
        <dbReference type="ARBA" id="ARBA00022438"/>
    </source>
</evidence>
<dbReference type="SUPFAM" id="SSF53187">
    <property type="entry name" value="Zn-dependent exopeptidases"/>
    <property type="match status" value="1"/>
</dbReference>
<keyword evidence="4" id="KW-0645">Protease</keyword>
<reference evidence="17" key="2">
    <citation type="submission" date="2015-06" db="UniProtKB">
        <authorList>
            <consortium name="EnsemblMetazoa"/>
        </authorList>
    </citation>
    <scope>IDENTIFICATION</scope>
</reference>
<evidence type="ECO:0000256" key="1">
    <source>
        <dbReference type="ARBA" id="ARBA00009528"/>
    </source>
</evidence>
<dbReference type="SUPFAM" id="SSF52949">
    <property type="entry name" value="Macro domain-like"/>
    <property type="match status" value="1"/>
</dbReference>
<evidence type="ECO:0000256" key="13">
    <source>
        <dbReference type="ARBA" id="ARBA00047881"/>
    </source>
</evidence>
<dbReference type="InterPro" id="IPR011356">
    <property type="entry name" value="Leucine_aapep/pepB"/>
</dbReference>
<dbReference type="PANTHER" id="PTHR11963:SF25">
    <property type="entry name" value="CYTOSOL AMINOPEPTIDASE"/>
    <property type="match status" value="1"/>
</dbReference>
<evidence type="ECO:0000259" key="15">
    <source>
        <dbReference type="Pfam" id="PF00883"/>
    </source>
</evidence>
<dbReference type="Proteomes" id="UP000015102">
    <property type="component" value="Unassembled WGS sequence"/>
</dbReference>
<dbReference type="STRING" id="36166.T1GHS8"/>
<dbReference type="HOGENOM" id="CLU_013734_1_3_1"/>
<dbReference type="GO" id="GO:0006508">
    <property type="term" value="P:proteolysis"/>
    <property type="evidence" value="ECO:0007669"/>
    <property type="project" value="UniProtKB-KW"/>
</dbReference>
<evidence type="ECO:0000256" key="5">
    <source>
        <dbReference type="ARBA" id="ARBA00022801"/>
    </source>
</evidence>
<evidence type="ECO:0000256" key="10">
    <source>
        <dbReference type="ARBA" id="ARBA00030997"/>
    </source>
</evidence>
<evidence type="ECO:0000256" key="11">
    <source>
        <dbReference type="ARBA" id="ARBA00031564"/>
    </source>
</evidence>
<protein>
    <recommendedName>
        <fullName evidence="2">Cytosol aminopeptidase</fullName>
        <ecNumber evidence="7">3.4.13.23</ecNumber>
    </recommendedName>
    <alternativeName>
        <fullName evidence="10">Cysteinylglycine-S-conjugate dipeptidase</fullName>
    </alternativeName>
    <alternativeName>
        <fullName evidence="11">Leucine aminopeptidase 3</fullName>
    </alternativeName>
    <alternativeName>
        <fullName evidence="9">Proline aminopeptidase</fullName>
    </alternativeName>
    <alternativeName>
        <fullName evidence="8">Prolyl aminopeptidase</fullName>
    </alternativeName>
</protein>
<feature type="domain" description="Cytosol aminopeptidase" evidence="15">
    <location>
        <begin position="210"/>
        <end position="397"/>
    </location>
</feature>
<evidence type="ECO:0000313" key="17">
    <source>
        <dbReference type="EnsemblMetazoa" id="MESCA002988-PA"/>
    </source>
</evidence>
<comment type="catalytic activity">
    <reaction evidence="14">
        <text>L-cysteinylglycine + H2O = L-cysteine + glycine</text>
        <dbReference type="Rhea" id="RHEA:28783"/>
        <dbReference type="ChEBI" id="CHEBI:15377"/>
        <dbReference type="ChEBI" id="CHEBI:35235"/>
        <dbReference type="ChEBI" id="CHEBI:57305"/>
        <dbReference type="ChEBI" id="CHEBI:61694"/>
    </reaction>
    <physiologicalReaction direction="left-to-right" evidence="14">
        <dbReference type="Rhea" id="RHEA:28784"/>
    </physiologicalReaction>
</comment>
<sequence length="404" mass="44463">MSIFNLSRSICSGRPYSKTLIRWQSSSNPAVNQLLTLQQMEICADPPSRAAIFGVYADENDKNDGGILTPSGWNYNIKKTGGRLLEALRLSGPMPRKGEARPIAIVGLGKECLGFNSYEVIDEQKETIRRSTAAACRQLCKLQTDRIEVESLGHAESAAEGAALGVWKYQEFKMLKDKQDIPTIDLYSIKDEPCDFDGWRIGLQKAAAQNLTRTLQEMPSNILTPTAFAQTVVEVLCKTGINVEVKVEGWAEGHGMNPFLAVGRASCEAPIFLELSYYGAPSDERPIVLIGQGITYDSGGLSLKKYKYLRHLRGDMTGAAVVVSTMRAIASLRLPINIRALIPLCENVLGCNAFKPGDCYKSMAGKTVEVESTDKEDTLNLIDALLYAQNFCPKFIILEQRLIP</sequence>
<evidence type="ECO:0000313" key="18">
    <source>
        <dbReference type="Proteomes" id="UP000015102"/>
    </source>
</evidence>
<keyword evidence="3" id="KW-0031">Aminopeptidase</keyword>
<keyword evidence="18" id="KW-1185">Reference proteome</keyword>
<dbReference type="InterPro" id="IPR000819">
    <property type="entry name" value="Peptidase_M17_C"/>
</dbReference>
<dbReference type="AlphaFoldDB" id="T1GHS8"/>
<evidence type="ECO:0000256" key="2">
    <source>
        <dbReference type="ARBA" id="ARBA00014190"/>
    </source>
</evidence>
<organism evidence="17 18">
    <name type="scientific">Megaselia scalaris</name>
    <name type="common">Humpbacked fly</name>
    <name type="synonym">Phora scalaris</name>
    <dbReference type="NCBI Taxonomy" id="36166"/>
    <lineage>
        <taxon>Eukaryota</taxon>
        <taxon>Metazoa</taxon>
        <taxon>Ecdysozoa</taxon>
        <taxon>Arthropoda</taxon>
        <taxon>Hexapoda</taxon>
        <taxon>Insecta</taxon>
        <taxon>Pterygota</taxon>
        <taxon>Neoptera</taxon>
        <taxon>Endopterygota</taxon>
        <taxon>Diptera</taxon>
        <taxon>Brachycera</taxon>
        <taxon>Muscomorpha</taxon>
        <taxon>Platypezoidea</taxon>
        <taxon>Phoridae</taxon>
        <taxon>Megaseliini</taxon>
        <taxon>Megaselia</taxon>
    </lineage>
</organism>
<proteinExistence type="inferred from homology"/>
<dbReference type="PANTHER" id="PTHR11963">
    <property type="entry name" value="LEUCINE AMINOPEPTIDASE-RELATED"/>
    <property type="match status" value="1"/>
</dbReference>
<dbReference type="InterPro" id="IPR008283">
    <property type="entry name" value="Peptidase_M17_N"/>
</dbReference>
<dbReference type="Gene3D" id="3.40.220.10">
    <property type="entry name" value="Leucine Aminopeptidase, subunit E, domain 1"/>
    <property type="match status" value="1"/>
</dbReference>
<dbReference type="EC" id="3.4.13.23" evidence="7"/>
<dbReference type="InterPro" id="IPR043472">
    <property type="entry name" value="Macro_dom-like"/>
</dbReference>
<dbReference type="EMBL" id="CAQQ02140572">
    <property type="status" value="NOT_ANNOTATED_CDS"/>
    <property type="molecule type" value="Genomic_DNA"/>
</dbReference>
<dbReference type="GO" id="GO:0070006">
    <property type="term" value="F:metalloaminopeptidase activity"/>
    <property type="evidence" value="ECO:0007669"/>
    <property type="project" value="InterPro"/>
</dbReference>
<evidence type="ECO:0000256" key="6">
    <source>
        <dbReference type="ARBA" id="ARBA00023511"/>
    </source>
</evidence>
<evidence type="ECO:0000256" key="12">
    <source>
        <dbReference type="ARBA" id="ARBA00045966"/>
    </source>
</evidence>
<evidence type="ECO:0000256" key="4">
    <source>
        <dbReference type="ARBA" id="ARBA00022670"/>
    </source>
</evidence>
<evidence type="ECO:0000256" key="8">
    <source>
        <dbReference type="ARBA" id="ARBA00029605"/>
    </source>
</evidence>
<feature type="domain" description="Peptidase M17 leucyl aminopeptidase N-terminal" evidence="16">
    <location>
        <begin position="95"/>
        <end position="173"/>
    </location>
</feature>
<dbReference type="GO" id="GO:0030145">
    <property type="term" value="F:manganese ion binding"/>
    <property type="evidence" value="ECO:0007669"/>
    <property type="project" value="InterPro"/>
</dbReference>
<dbReference type="Pfam" id="PF00883">
    <property type="entry name" value="Peptidase_M17"/>
    <property type="match status" value="1"/>
</dbReference>
<dbReference type="EnsemblMetazoa" id="MESCA002988-RA">
    <property type="protein sequence ID" value="MESCA002988-PA"/>
    <property type="gene ID" value="MESCA002988"/>
</dbReference>